<dbReference type="InterPro" id="IPR021318">
    <property type="entry name" value="DUF2919"/>
</dbReference>
<comment type="caution">
    <text evidence="3">The sequence shown here is derived from an EMBL/GenBank/DDBJ whole genome shotgun (WGS) entry which is preliminary data.</text>
</comment>
<protein>
    <recommendedName>
        <fullName evidence="6">DUF2919 domain-containing protein</fullName>
    </recommendedName>
</protein>
<evidence type="ECO:0000313" key="2">
    <source>
        <dbReference type="EMBL" id="POP42205.1"/>
    </source>
</evidence>
<evidence type="ECO:0000313" key="5">
    <source>
        <dbReference type="Proteomes" id="UP000247005"/>
    </source>
</evidence>
<organism evidence="3 5">
    <name type="scientific">Superficieibacter electus</name>
    <dbReference type="NCBI Taxonomy" id="2022662"/>
    <lineage>
        <taxon>Bacteria</taxon>
        <taxon>Pseudomonadati</taxon>
        <taxon>Pseudomonadota</taxon>
        <taxon>Gammaproteobacteria</taxon>
        <taxon>Enterobacterales</taxon>
        <taxon>Enterobacteriaceae</taxon>
        <taxon>Superficieibacter</taxon>
    </lineage>
</organism>
<dbReference type="EMBL" id="PQGD01000020">
    <property type="protein sequence ID" value="POP44512.1"/>
    <property type="molecule type" value="Genomic_DNA"/>
</dbReference>
<dbReference type="AlphaFoldDB" id="A0A2P5GJZ6"/>
<evidence type="ECO:0000313" key="4">
    <source>
        <dbReference type="Proteomes" id="UP000237073"/>
    </source>
</evidence>
<feature type="transmembrane region" description="Helical" evidence="1">
    <location>
        <begin position="55"/>
        <end position="73"/>
    </location>
</feature>
<reference evidence="4 5" key="1">
    <citation type="submission" date="2018-01" db="EMBL/GenBank/DDBJ databases">
        <title>Superficieibacter electus gen. nov., sp. nov., an extended-spectrum beta-lactamase possessing member of the Enterobacteriaceae family, isolated from intensive care unit surfaces.</title>
        <authorList>
            <person name="Potter R.F."/>
            <person name="D'Souza A.W."/>
        </authorList>
    </citation>
    <scope>NUCLEOTIDE SEQUENCE [LARGE SCALE GENOMIC DNA]</scope>
    <source>
        <strain evidence="3 5">BP-1</strain>
        <strain evidence="2 4">BP-2</strain>
    </source>
</reference>
<sequence>MKSTKPLLFPSDYDDGGMLKLPWLFWGVLLLQLRTFSSVMHAIAFDGVHFSGGELWIALSPGIPALLVFVLFIRPRQPGPYQCWGLWCTGRWLLILGQCLHLCWPLFSWTQGEPVTVLSALFFIADGVALWWVKTSQRLWACFTAEYGYPIYHYKKRDY</sequence>
<dbReference type="EMBL" id="PQGE01000021">
    <property type="protein sequence ID" value="POP42205.1"/>
    <property type="molecule type" value="Genomic_DNA"/>
</dbReference>
<keyword evidence="1" id="KW-0812">Transmembrane</keyword>
<keyword evidence="1" id="KW-0472">Membrane</keyword>
<dbReference type="Proteomes" id="UP000247005">
    <property type="component" value="Unassembled WGS sequence"/>
</dbReference>
<keyword evidence="1" id="KW-1133">Transmembrane helix</keyword>
<dbReference type="Pfam" id="PF11143">
    <property type="entry name" value="DUF2919"/>
    <property type="match status" value="1"/>
</dbReference>
<dbReference type="OrthoDB" id="6314776at2"/>
<feature type="transmembrane region" description="Helical" evidence="1">
    <location>
        <begin position="115"/>
        <end position="133"/>
    </location>
</feature>
<accession>A0A2P5GJZ6</accession>
<gene>
    <name evidence="3" type="ORF">CHU32_21410</name>
    <name evidence="2" type="ORF">CHU33_20525</name>
</gene>
<name>A0A2P5GJZ6_9ENTR</name>
<keyword evidence="4" id="KW-1185">Reference proteome</keyword>
<evidence type="ECO:0008006" key="6">
    <source>
        <dbReference type="Google" id="ProtNLM"/>
    </source>
</evidence>
<dbReference type="Proteomes" id="UP000237073">
    <property type="component" value="Unassembled WGS sequence"/>
</dbReference>
<proteinExistence type="predicted"/>
<evidence type="ECO:0000313" key="3">
    <source>
        <dbReference type="EMBL" id="POP44512.1"/>
    </source>
</evidence>
<evidence type="ECO:0000256" key="1">
    <source>
        <dbReference type="SAM" id="Phobius"/>
    </source>
</evidence>
<feature type="transmembrane region" description="Helical" evidence="1">
    <location>
        <begin position="21"/>
        <end position="43"/>
    </location>
</feature>